<evidence type="ECO:0000256" key="7">
    <source>
        <dbReference type="RuleBase" id="RU362097"/>
    </source>
</evidence>
<dbReference type="Proteomes" id="UP001595457">
    <property type="component" value="Unassembled WGS sequence"/>
</dbReference>
<feature type="compositionally biased region" description="Low complexity" evidence="8">
    <location>
        <begin position="495"/>
        <end position="508"/>
    </location>
</feature>
<keyword evidence="2 7" id="KW-1134">Transmembrane beta strand</keyword>
<accession>A0ABV7AR48</accession>
<evidence type="ECO:0000256" key="5">
    <source>
        <dbReference type="ARBA" id="ARBA00023237"/>
    </source>
</evidence>
<dbReference type="SUPFAM" id="SSF56954">
    <property type="entry name" value="Outer membrane efflux proteins (OEP)"/>
    <property type="match status" value="1"/>
</dbReference>
<evidence type="ECO:0000256" key="2">
    <source>
        <dbReference type="ARBA" id="ARBA00022452"/>
    </source>
</evidence>
<protein>
    <submittedName>
        <fullName evidence="9">Efflux transporter outer membrane subunit</fullName>
    </submittedName>
</protein>
<dbReference type="NCBIfam" id="TIGR01845">
    <property type="entry name" value="outer_NodT"/>
    <property type="match status" value="1"/>
</dbReference>
<keyword evidence="7" id="KW-0732">Signal</keyword>
<evidence type="ECO:0000313" key="10">
    <source>
        <dbReference type="Proteomes" id="UP001595457"/>
    </source>
</evidence>
<organism evidence="9 10">
    <name type="scientific">Azotobacter bryophylli</name>
    <dbReference type="NCBI Taxonomy" id="1986537"/>
    <lineage>
        <taxon>Bacteria</taxon>
        <taxon>Pseudomonadati</taxon>
        <taxon>Pseudomonadota</taxon>
        <taxon>Gammaproteobacteria</taxon>
        <taxon>Pseudomonadales</taxon>
        <taxon>Pseudomonadaceae</taxon>
        <taxon>Azotobacter</taxon>
    </lineage>
</organism>
<proteinExistence type="inferred from homology"/>
<dbReference type="Gene3D" id="1.20.1600.10">
    <property type="entry name" value="Outer membrane efflux proteins (OEP)"/>
    <property type="match status" value="1"/>
</dbReference>
<dbReference type="InterPro" id="IPR010131">
    <property type="entry name" value="MdtP/NodT-like"/>
</dbReference>
<gene>
    <name evidence="9" type="ORF">ACFOJE_03235</name>
</gene>
<keyword evidence="6 7" id="KW-0449">Lipoprotein</keyword>
<evidence type="ECO:0000256" key="1">
    <source>
        <dbReference type="ARBA" id="ARBA00007613"/>
    </source>
</evidence>
<keyword evidence="5" id="KW-0998">Cell outer membrane</keyword>
<keyword evidence="7" id="KW-0472">Membrane</keyword>
<dbReference type="PANTHER" id="PTHR30203:SF21">
    <property type="entry name" value="OUTER MEMBRANE COMPONENT OF MULTIDRUG EFFLUX PUMP-RELATED"/>
    <property type="match status" value="1"/>
</dbReference>
<feature type="signal peptide" evidence="7">
    <location>
        <begin position="1"/>
        <end position="18"/>
    </location>
</feature>
<dbReference type="PROSITE" id="PS51257">
    <property type="entry name" value="PROKAR_LIPOPROTEIN"/>
    <property type="match status" value="1"/>
</dbReference>
<evidence type="ECO:0000256" key="4">
    <source>
        <dbReference type="ARBA" id="ARBA00023139"/>
    </source>
</evidence>
<feature type="compositionally biased region" description="Basic and acidic residues" evidence="8">
    <location>
        <begin position="475"/>
        <end position="485"/>
    </location>
</feature>
<sequence length="508" mass="55134">MRALARFAVAALPLALSACIRLGPNYQLPAEAVANKPQAQAPFEMGHGTEVSQEDLPADWWQLYRDPKLDALVHEALARNTDLRQAYFNLRRAFEGFMMARSANDPQFIAEGSTGRGQISSQSLALMEKLPVMNLTSVLGEVSYQLDLFGKLKRATESAAASTQASQAVLDTARITVVAQVVRSYMESCHASEELEIAEHSLEIQERELEVARRLFEGGRGNEVDVSRAQAQAESLRAQIPPFESKKAAALYQLSALLGRTPGDLPPGAAACKHAPQLAEPLPVGDGAALLRRRPDIRAAERELAAATADIGVSIAEMYPEVSLFANFGYTGISDYIGTGLTRRWMFGPKIMWHFPTGVDRARVRASEAGAGAALAHFDGVVLNALRETQTLLTHYEHDLVRNQSLREARDAARDAAEYNRRLYREGRLPYLDSLDADRTLASAEATLAESESQLSMDQVNLFLALGGGWENARGESERIGEAKSAKHGSPAPESGARAAGTASRSAH</sequence>
<evidence type="ECO:0000313" key="9">
    <source>
        <dbReference type="EMBL" id="MFC2971232.1"/>
    </source>
</evidence>
<comment type="subcellular location">
    <subcellularLocation>
        <location evidence="7">Cell outer membrane</location>
        <topology evidence="7">Lipid-anchor</topology>
    </subcellularLocation>
</comment>
<dbReference type="Pfam" id="PF02321">
    <property type="entry name" value="OEP"/>
    <property type="match status" value="2"/>
</dbReference>
<comment type="similarity">
    <text evidence="1 7">Belongs to the outer membrane factor (OMF) (TC 1.B.17) family.</text>
</comment>
<reference evidence="10" key="1">
    <citation type="journal article" date="2019" name="Int. J. Syst. Evol. Microbiol.">
        <title>The Global Catalogue of Microorganisms (GCM) 10K type strain sequencing project: providing services to taxonomists for standard genome sequencing and annotation.</title>
        <authorList>
            <consortium name="The Broad Institute Genomics Platform"/>
            <consortium name="The Broad Institute Genome Sequencing Center for Infectious Disease"/>
            <person name="Wu L."/>
            <person name="Ma J."/>
        </authorList>
    </citation>
    <scope>NUCLEOTIDE SEQUENCE [LARGE SCALE GENOMIC DNA]</scope>
    <source>
        <strain evidence="10">KCTC 62195</strain>
    </source>
</reference>
<keyword evidence="10" id="KW-1185">Reference proteome</keyword>
<dbReference type="RefSeq" id="WP_377812817.1">
    <property type="nucleotide sequence ID" value="NZ_JBHRSJ010000005.1"/>
</dbReference>
<comment type="caution">
    <text evidence="9">The sequence shown here is derived from an EMBL/GenBank/DDBJ whole genome shotgun (WGS) entry which is preliminary data.</text>
</comment>
<keyword evidence="4 7" id="KW-0564">Palmitate</keyword>
<name>A0ABV7AR48_9GAMM</name>
<dbReference type="PANTHER" id="PTHR30203">
    <property type="entry name" value="OUTER MEMBRANE CATION EFFLUX PROTEIN"/>
    <property type="match status" value="1"/>
</dbReference>
<evidence type="ECO:0000256" key="8">
    <source>
        <dbReference type="SAM" id="MobiDB-lite"/>
    </source>
</evidence>
<keyword evidence="3 7" id="KW-0812">Transmembrane</keyword>
<dbReference type="Gene3D" id="2.20.200.10">
    <property type="entry name" value="Outer membrane efflux proteins (OEP)"/>
    <property type="match status" value="1"/>
</dbReference>
<feature type="region of interest" description="Disordered" evidence="8">
    <location>
        <begin position="475"/>
        <end position="508"/>
    </location>
</feature>
<feature type="chain" id="PRO_5044991726" evidence="7">
    <location>
        <begin position="19"/>
        <end position="508"/>
    </location>
</feature>
<dbReference type="EMBL" id="JBHRSJ010000005">
    <property type="protein sequence ID" value="MFC2971232.1"/>
    <property type="molecule type" value="Genomic_DNA"/>
</dbReference>
<evidence type="ECO:0000256" key="3">
    <source>
        <dbReference type="ARBA" id="ARBA00022692"/>
    </source>
</evidence>
<evidence type="ECO:0000256" key="6">
    <source>
        <dbReference type="ARBA" id="ARBA00023288"/>
    </source>
</evidence>
<dbReference type="InterPro" id="IPR003423">
    <property type="entry name" value="OMP_efflux"/>
</dbReference>